<feature type="transmembrane region" description="Helical" evidence="2">
    <location>
        <begin position="184"/>
        <end position="208"/>
    </location>
</feature>
<evidence type="ECO:0000313" key="4">
    <source>
        <dbReference type="EMBL" id="KAF7761537.1"/>
    </source>
</evidence>
<feature type="transmembrane region" description="Helical" evidence="2">
    <location>
        <begin position="228"/>
        <end position="247"/>
    </location>
</feature>
<evidence type="ECO:0000313" key="5">
    <source>
        <dbReference type="Proteomes" id="UP000629468"/>
    </source>
</evidence>
<feature type="transmembrane region" description="Helical" evidence="2">
    <location>
        <begin position="253"/>
        <end position="272"/>
    </location>
</feature>
<dbReference type="Proteomes" id="UP000629468">
    <property type="component" value="Unassembled WGS sequence"/>
</dbReference>
<dbReference type="InterPro" id="IPR045340">
    <property type="entry name" value="DUF6533"/>
</dbReference>
<evidence type="ECO:0000256" key="1">
    <source>
        <dbReference type="SAM" id="MobiDB-lite"/>
    </source>
</evidence>
<dbReference type="EMBL" id="JABXXO010000013">
    <property type="protein sequence ID" value="KAF7761537.1"/>
    <property type="molecule type" value="Genomic_DNA"/>
</dbReference>
<keyword evidence="2" id="KW-0812">Transmembrane</keyword>
<feature type="compositionally biased region" description="Polar residues" evidence="1">
    <location>
        <begin position="298"/>
        <end position="310"/>
    </location>
</feature>
<gene>
    <name evidence="4" type="ORF">Agabi119p4_9529</name>
</gene>
<sequence length="310" mass="35855">MESPSSSFFIDAHINRYLSAVSVSIILYDHFITFDQEYKRVWMSNNTHRHHTKETLWKMAYLICRYASDCVLIVTAYMLSGSVELSIAISLRLLKRLIFRCRGWIWCFIWLGFCFIAFTQVLVGHRIHTLWEHRKSIKRIIFGVFIIVTLGTGVLAVLASVEMQSNTMYIDFARSCFFMKKSNFVTMSISLMVAFDLFLVIMAIGNALDRPRMKNGEVLARLNRDGGLSFLGLLVLLFVALCLSIWGRLMTSYMFLPPTWALSSVITSRLYYRVNKSKKKISRRREREIGVAGRSRNSEYQTVGTNQSWP</sequence>
<dbReference type="AlphaFoldDB" id="A0A8H7C2Z7"/>
<evidence type="ECO:0000259" key="3">
    <source>
        <dbReference type="Pfam" id="PF20151"/>
    </source>
</evidence>
<feature type="transmembrane region" description="Helical" evidence="2">
    <location>
        <begin position="103"/>
        <end position="128"/>
    </location>
</feature>
<organism evidence="4 5">
    <name type="scientific">Agaricus bisporus var. burnettii</name>
    <dbReference type="NCBI Taxonomy" id="192524"/>
    <lineage>
        <taxon>Eukaryota</taxon>
        <taxon>Fungi</taxon>
        <taxon>Dikarya</taxon>
        <taxon>Basidiomycota</taxon>
        <taxon>Agaricomycotina</taxon>
        <taxon>Agaricomycetes</taxon>
        <taxon>Agaricomycetidae</taxon>
        <taxon>Agaricales</taxon>
        <taxon>Agaricineae</taxon>
        <taxon>Agaricaceae</taxon>
        <taxon>Agaricus</taxon>
    </lineage>
</organism>
<name>A0A8H7C2Z7_AGABI</name>
<feature type="transmembrane region" description="Helical" evidence="2">
    <location>
        <begin position="140"/>
        <end position="161"/>
    </location>
</feature>
<dbReference type="Pfam" id="PF20151">
    <property type="entry name" value="DUF6533"/>
    <property type="match status" value="1"/>
</dbReference>
<protein>
    <recommendedName>
        <fullName evidence="3">DUF6533 domain-containing protein</fullName>
    </recommendedName>
</protein>
<feature type="region of interest" description="Disordered" evidence="1">
    <location>
        <begin position="289"/>
        <end position="310"/>
    </location>
</feature>
<evidence type="ECO:0000256" key="2">
    <source>
        <dbReference type="SAM" id="Phobius"/>
    </source>
</evidence>
<proteinExistence type="predicted"/>
<reference evidence="4 5" key="1">
    <citation type="journal article" name="Sci. Rep.">
        <title>Telomere-to-telomere assembled and centromere annotated genomes of the two main subspecies of the button mushroom Agaricus bisporus reveal especially polymorphic chromosome ends.</title>
        <authorList>
            <person name="Sonnenberg A.S.M."/>
            <person name="Sedaghat-Telgerd N."/>
            <person name="Lavrijssen B."/>
            <person name="Ohm R.A."/>
            <person name="Hendrickx P.M."/>
            <person name="Scholtmeijer K."/>
            <person name="Baars J.J.P."/>
            <person name="van Peer A."/>
        </authorList>
    </citation>
    <scope>NUCLEOTIDE SEQUENCE [LARGE SCALE GENOMIC DNA]</scope>
    <source>
        <strain evidence="4 5">H119_p4</strain>
    </source>
</reference>
<keyword evidence="2" id="KW-1133">Transmembrane helix</keyword>
<keyword evidence="2" id="KW-0472">Membrane</keyword>
<accession>A0A8H7C2Z7</accession>
<feature type="domain" description="DUF6533" evidence="3">
    <location>
        <begin position="17"/>
        <end position="67"/>
    </location>
</feature>
<comment type="caution">
    <text evidence="4">The sequence shown here is derived from an EMBL/GenBank/DDBJ whole genome shotgun (WGS) entry which is preliminary data.</text>
</comment>